<dbReference type="EC" id="1.17.4.1" evidence="2"/>
<keyword evidence="3" id="KW-0237">DNA synthesis</keyword>
<comment type="similarity">
    <text evidence="1">Belongs to the ribonucleoside diphosphate reductase class-2 family.</text>
</comment>
<reference evidence="7 8" key="1">
    <citation type="submission" date="2015-10" db="EMBL/GenBank/DDBJ databases">
        <title>Butyribacter intestini gen. nov., sp. nov., a butyric acid-producing bacterium of the family Lachnospiraceae isolated from the human faeces.</title>
        <authorList>
            <person name="Zou Y."/>
            <person name="Xue W."/>
            <person name="Luo G."/>
            <person name="Lv M."/>
        </authorList>
    </citation>
    <scope>NUCLEOTIDE SEQUENCE [LARGE SCALE GENOMIC DNA]</scope>
    <source>
        <strain evidence="7 8">TF01-11</strain>
    </source>
</reference>
<dbReference type="InterPro" id="IPR024434">
    <property type="entry name" value="TSCPD_dom"/>
</dbReference>
<dbReference type="Pfam" id="PF12637">
    <property type="entry name" value="TSCPD"/>
    <property type="match status" value="1"/>
</dbReference>
<feature type="domain" description="TSCPD" evidence="6">
    <location>
        <begin position="5"/>
        <end position="80"/>
    </location>
</feature>
<evidence type="ECO:0000256" key="5">
    <source>
        <dbReference type="ARBA" id="ARBA00047754"/>
    </source>
</evidence>
<evidence type="ECO:0000256" key="2">
    <source>
        <dbReference type="ARBA" id="ARBA00012274"/>
    </source>
</evidence>
<name>A0AAW3JTF7_9FIRM</name>
<dbReference type="InterPro" id="IPR023806">
    <property type="entry name" value="CHP03905"/>
</dbReference>
<evidence type="ECO:0000256" key="1">
    <source>
        <dbReference type="ARBA" id="ARBA00007405"/>
    </source>
</evidence>
<accession>A0AAW3JTF7</accession>
<dbReference type="RefSeq" id="WP_055940976.1">
    <property type="nucleotide sequence ID" value="NZ_JAQDCV010000010.1"/>
</dbReference>
<evidence type="ECO:0000256" key="3">
    <source>
        <dbReference type="ARBA" id="ARBA00022634"/>
    </source>
</evidence>
<dbReference type="GO" id="GO:0004748">
    <property type="term" value="F:ribonucleoside-diphosphate reductase activity, thioredoxin disulfide as acceptor"/>
    <property type="evidence" value="ECO:0007669"/>
    <property type="project" value="UniProtKB-EC"/>
</dbReference>
<evidence type="ECO:0000313" key="7">
    <source>
        <dbReference type="EMBL" id="KQC85903.1"/>
    </source>
</evidence>
<dbReference type="GO" id="GO:0000166">
    <property type="term" value="F:nucleotide binding"/>
    <property type="evidence" value="ECO:0007669"/>
    <property type="project" value="UniProtKB-KW"/>
</dbReference>
<keyword evidence="8" id="KW-1185">Reference proteome</keyword>
<evidence type="ECO:0000313" key="8">
    <source>
        <dbReference type="Proteomes" id="UP000050833"/>
    </source>
</evidence>
<dbReference type="AlphaFoldDB" id="A0AAW3JTF7"/>
<proteinExistence type="inferred from homology"/>
<dbReference type="NCBIfam" id="TIGR03905">
    <property type="entry name" value="TIGR03905_4_Cys"/>
    <property type="match status" value="1"/>
</dbReference>
<dbReference type="Proteomes" id="UP000050833">
    <property type="component" value="Unassembled WGS sequence"/>
</dbReference>
<comment type="catalytic activity">
    <reaction evidence="5">
        <text>a 2'-deoxyribonucleoside 5'-diphosphate + [thioredoxin]-disulfide + H2O = a ribonucleoside 5'-diphosphate + [thioredoxin]-dithiol</text>
        <dbReference type="Rhea" id="RHEA:23252"/>
        <dbReference type="Rhea" id="RHEA-COMP:10698"/>
        <dbReference type="Rhea" id="RHEA-COMP:10700"/>
        <dbReference type="ChEBI" id="CHEBI:15377"/>
        <dbReference type="ChEBI" id="CHEBI:29950"/>
        <dbReference type="ChEBI" id="CHEBI:50058"/>
        <dbReference type="ChEBI" id="CHEBI:57930"/>
        <dbReference type="ChEBI" id="CHEBI:73316"/>
        <dbReference type="EC" id="1.17.4.1"/>
    </reaction>
</comment>
<comment type="caution">
    <text evidence="7">The sequence shown here is derived from an EMBL/GenBank/DDBJ whole genome shotgun (WGS) entry which is preliminary data.</text>
</comment>
<dbReference type="EMBL" id="LLKB01000001">
    <property type="protein sequence ID" value="KQC85903.1"/>
    <property type="molecule type" value="Genomic_DNA"/>
</dbReference>
<sequence>MKYSYKTKGTCSTQIDFELNGDIVSNVRFTGGCNGNLQGISSLTDGLTVEQIENKLKGIRCGFKPTSCPDQLAIAVREAYESENK</sequence>
<gene>
    <name evidence="7" type="ORF">APZ18_01500</name>
</gene>
<evidence type="ECO:0000256" key="4">
    <source>
        <dbReference type="ARBA" id="ARBA00022741"/>
    </source>
</evidence>
<keyword evidence="4" id="KW-0547">Nucleotide-binding</keyword>
<dbReference type="GO" id="GO:0071897">
    <property type="term" value="P:DNA biosynthetic process"/>
    <property type="evidence" value="ECO:0007669"/>
    <property type="project" value="UniProtKB-KW"/>
</dbReference>
<organism evidence="7 8">
    <name type="scientific">Butyribacter intestini</name>
    <dbReference type="NCBI Taxonomy" id="1703332"/>
    <lineage>
        <taxon>Bacteria</taxon>
        <taxon>Bacillati</taxon>
        <taxon>Bacillota</taxon>
        <taxon>Clostridia</taxon>
        <taxon>Lachnospirales</taxon>
        <taxon>Lachnospiraceae</taxon>
        <taxon>Butyribacter</taxon>
    </lineage>
</organism>
<protein>
    <recommendedName>
        <fullName evidence="2">ribonucleoside-diphosphate reductase</fullName>
        <ecNumber evidence="2">1.17.4.1</ecNumber>
    </recommendedName>
</protein>
<evidence type="ECO:0000259" key="6">
    <source>
        <dbReference type="Pfam" id="PF12637"/>
    </source>
</evidence>